<dbReference type="HAMAP" id="MF_00113">
    <property type="entry name" value="QueA"/>
    <property type="match status" value="1"/>
</dbReference>
<dbReference type="KEGG" id="pace:A6070_08215"/>
<comment type="subcellular location">
    <subcellularLocation>
        <location evidence="1 13">Cytoplasm</location>
    </subcellularLocation>
</comment>
<dbReference type="GO" id="GO:0051075">
    <property type="term" value="F:S-adenosylmethionine:tRNA ribosyltransferase-isomerase activity"/>
    <property type="evidence" value="ECO:0007669"/>
    <property type="project" value="UniProtKB-EC"/>
</dbReference>
<dbReference type="PANTHER" id="PTHR30307:SF0">
    <property type="entry name" value="S-ADENOSYLMETHIONINE:TRNA RIBOSYLTRANSFERASE-ISOMERASE"/>
    <property type="match status" value="1"/>
</dbReference>
<evidence type="ECO:0000256" key="9">
    <source>
        <dbReference type="ARBA" id="ARBA00061210"/>
    </source>
</evidence>
<keyword evidence="14" id="KW-0413">Isomerase</keyword>
<evidence type="ECO:0000256" key="8">
    <source>
        <dbReference type="ARBA" id="ARBA00052751"/>
    </source>
</evidence>
<evidence type="ECO:0000256" key="3">
    <source>
        <dbReference type="ARBA" id="ARBA00011245"/>
    </source>
</evidence>
<dbReference type="PANTHER" id="PTHR30307">
    <property type="entry name" value="S-ADENOSYLMETHIONINE:TRNA RIBOSYLTRANSFERASE-ISOMERASE"/>
    <property type="match status" value="1"/>
</dbReference>
<evidence type="ECO:0000256" key="7">
    <source>
        <dbReference type="ARBA" id="ARBA00022785"/>
    </source>
</evidence>
<dbReference type="SUPFAM" id="SSF111337">
    <property type="entry name" value="QueA-like"/>
    <property type="match status" value="1"/>
</dbReference>
<keyword evidence="7 13" id="KW-0671">Queuosine biosynthesis</keyword>
<dbReference type="GO" id="GO:0008616">
    <property type="term" value="P:tRNA queuosine(34) biosynthetic process"/>
    <property type="evidence" value="ECO:0007669"/>
    <property type="project" value="UniProtKB-UniRule"/>
</dbReference>
<comment type="pathway">
    <text evidence="2 13">tRNA modification; tRNA-queuosine biosynthesis.</text>
</comment>
<dbReference type="RefSeq" id="WP_072287866.1">
    <property type="nucleotide sequence ID" value="NZ_CP015455.1"/>
</dbReference>
<dbReference type="NCBIfam" id="NF001140">
    <property type="entry name" value="PRK00147.1"/>
    <property type="match status" value="1"/>
</dbReference>
<proteinExistence type="inferred from homology"/>
<dbReference type="OrthoDB" id="9805933at2"/>
<dbReference type="EC" id="2.4.99.17" evidence="10 13"/>
<dbReference type="STRING" id="29542.A6070_08215"/>
<dbReference type="InterPro" id="IPR036100">
    <property type="entry name" value="QueA_sf"/>
</dbReference>
<keyword evidence="6 13" id="KW-0949">S-adenosyl-L-methionine</keyword>
<comment type="catalytic activity">
    <reaction evidence="8 13">
        <text>7-aminomethyl-7-carbaguanosine(34) in tRNA + S-adenosyl-L-methionine = epoxyqueuosine(34) in tRNA + adenine + L-methionine + 2 H(+)</text>
        <dbReference type="Rhea" id="RHEA:32155"/>
        <dbReference type="Rhea" id="RHEA-COMP:10342"/>
        <dbReference type="Rhea" id="RHEA-COMP:18582"/>
        <dbReference type="ChEBI" id="CHEBI:15378"/>
        <dbReference type="ChEBI" id="CHEBI:16708"/>
        <dbReference type="ChEBI" id="CHEBI:57844"/>
        <dbReference type="ChEBI" id="CHEBI:59789"/>
        <dbReference type="ChEBI" id="CHEBI:82833"/>
        <dbReference type="ChEBI" id="CHEBI:194443"/>
        <dbReference type="EC" id="2.4.99.17"/>
    </reaction>
</comment>
<evidence type="ECO:0000256" key="13">
    <source>
        <dbReference type="HAMAP-Rule" id="MF_00113"/>
    </source>
</evidence>
<dbReference type="InterPro" id="IPR042118">
    <property type="entry name" value="QueA_dom1"/>
</dbReference>
<accession>A0A1L3GJA9</accession>
<dbReference type="FunFam" id="3.40.1780.10:FF:000001">
    <property type="entry name" value="S-adenosylmethionine:tRNA ribosyltransferase-isomerase"/>
    <property type="match status" value="1"/>
</dbReference>
<dbReference type="AlphaFoldDB" id="A0A1L3GJA9"/>
<keyword evidence="4 13" id="KW-0963">Cytoplasm</keyword>
<dbReference type="Pfam" id="PF02547">
    <property type="entry name" value="Queuosine_synth"/>
    <property type="match status" value="1"/>
</dbReference>
<evidence type="ECO:0000313" key="14">
    <source>
        <dbReference type="EMBL" id="APG26027.1"/>
    </source>
</evidence>
<evidence type="ECO:0000256" key="11">
    <source>
        <dbReference type="ARBA" id="ARBA00069325"/>
    </source>
</evidence>
<dbReference type="NCBIfam" id="TIGR00113">
    <property type="entry name" value="queA"/>
    <property type="match status" value="1"/>
</dbReference>
<organism evidence="14 15">
    <name type="scientific">Syntrophotalea acetylenica</name>
    <name type="common">Pelobacter acetylenicus</name>
    <dbReference type="NCBI Taxonomy" id="29542"/>
    <lineage>
        <taxon>Bacteria</taxon>
        <taxon>Pseudomonadati</taxon>
        <taxon>Thermodesulfobacteriota</taxon>
        <taxon>Desulfuromonadia</taxon>
        <taxon>Desulfuromonadales</taxon>
        <taxon>Syntrophotaleaceae</taxon>
        <taxon>Syntrophotalea</taxon>
    </lineage>
</organism>
<keyword evidence="15" id="KW-1185">Reference proteome</keyword>
<protein>
    <recommendedName>
        <fullName evidence="11 13">S-adenosylmethionine:tRNA ribosyltransferase-isomerase</fullName>
        <ecNumber evidence="10 13">2.4.99.17</ecNumber>
    </recommendedName>
    <alternativeName>
        <fullName evidence="12 13">Queuosine biosynthesis protein QueA</fullName>
    </alternativeName>
</protein>
<evidence type="ECO:0000256" key="1">
    <source>
        <dbReference type="ARBA" id="ARBA00004496"/>
    </source>
</evidence>
<sequence length="343" mass="38337">MRLNDFDFELPEALIAQHPLQERQSSRLMVLNRETQQAQLARFAEIVDWFRAGDVLVVNDTRVIPARLLGRKETGGRIEVFLVRRLPGDDETWACLTRCSKSPRTGMRLCFGEGLEGVVTEGGASPYRHVRFECPGDFAAVLGRVGRIPLPPYIRREATEEDHIRYQTVFARAAGAVAAPTAGLHFTGGILQALRTRGVDIRTLTLHVGLGTFLPVRTDNLAEHRMHEENYIVPADTAAAVNLAKQEGRRVIALGTTSTRTLEYAVDDRGRLCEGQGSCDLFIRPGFDFRIIDGLITNFHLPCSTLLMLVAAFAGRDFVLEAYRRAVAERFRFFSYGDCMLIL</sequence>
<dbReference type="InterPro" id="IPR042119">
    <property type="entry name" value="QueA_dom2"/>
</dbReference>
<evidence type="ECO:0000313" key="15">
    <source>
        <dbReference type="Proteomes" id="UP000182264"/>
    </source>
</evidence>
<dbReference type="FunFam" id="2.40.10.240:FF:000002">
    <property type="entry name" value="S-adenosylmethionine:tRNA ribosyltransferase-isomerase"/>
    <property type="match status" value="1"/>
</dbReference>
<dbReference type="InterPro" id="IPR003699">
    <property type="entry name" value="QueA"/>
</dbReference>
<evidence type="ECO:0000256" key="2">
    <source>
        <dbReference type="ARBA" id="ARBA00004691"/>
    </source>
</evidence>
<keyword evidence="5 13" id="KW-0808">Transferase</keyword>
<evidence type="ECO:0000256" key="6">
    <source>
        <dbReference type="ARBA" id="ARBA00022691"/>
    </source>
</evidence>
<comment type="subunit">
    <text evidence="3 13">Monomer.</text>
</comment>
<dbReference type="Proteomes" id="UP000182264">
    <property type="component" value="Chromosome"/>
</dbReference>
<reference evidence="14 15" key="1">
    <citation type="journal article" date="2017" name="Genome Announc.">
        <title>Complete Genome Sequences of Two Acetylene-Fermenting Pelobacter acetylenicus Strains.</title>
        <authorList>
            <person name="Sutton J.M."/>
            <person name="Baesman S.M."/>
            <person name="Fierst J.L."/>
            <person name="Poret-Peterson A.T."/>
            <person name="Oremland R.S."/>
            <person name="Dunlap D.S."/>
            <person name="Akob D.M."/>
        </authorList>
    </citation>
    <scope>NUCLEOTIDE SEQUENCE [LARGE SCALE GENOMIC DNA]</scope>
    <source>
        <strain evidence="14 15">DSM 3247</strain>
    </source>
</reference>
<comment type="similarity">
    <text evidence="9 13">Belongs to the QueA family.</text>
</comment>
<dbReference type="Gene3D" id="3.40.1780.10">
    <property type="entry name" value="QueA-like"/>
    <property type="match status" value="1"/>
</dbReference>
<dbReference type="Gene3D" id="2.40.10.240">
    <property type="entry name" value="QueA-like"/>
    <property type="match status" value="1"/>
</dbReference>
<evidence type="ECO:0000256" key="10">
    <source>
        <dbReference type="ARBA" id="ARBA00066503"/>
    </source>
</evidence>
<gene>
    <name evidence="13" type="primary">queA</name>
    <name evidence="14" type="ORF">A7E75_14190</name>
</gene>
<evidence type="ECO:0000256" key="12">
    <source>
        <dbReference type="ARBA" id="ARBA00076160"/>
    </source>
</evidence>
<comment type="function">
    <text evidence="13">Transfers and isomerizes the ribose moiety from AdoMet to the 7-aminomethyl group of 7-deazaguanine (preQ1-tRNA) to give epoxyqueuosine (oQ-tRNA).</text>
</comment>
<dbReference type="UniPathway" id="UPA00392"/>
<evidence type="ECO:0000256" key="5">
    <source>
        <dbReference type="ARBA" id="ARBA00022679"/>
    </source>
</evidence>
<dbReference type="EMBL" id="CP015518">
    <property type="protein sequence ID" value="APG26027.1"/>
    <property type="molecule type" value="Genomic_DNA"/>
</dbReference>
<evidence type="ECO:0000256" key="4">
    <source>
        <dbReference type="ARBA" id="ARBA00022490"/>
    </source>
</evidence>
<dbReference type="GO" id="GO:0005737">
    <property type="term" value="C:cytoplasm"/>
    <property type="evidence" value="ECO:0007669"/>
    <property type="project" value="UniProtKB-SubCell"/>
</dbReference>
<name>A0A1L3GJA9_SYNAC</name>